<proteinExistence type="predicted"/>
<accession>A0ABQ2V5S6</accession>
<gene>
    <name evidence="1" type="ORF">GCM10010211_34390</name>
</gene>
<dbReference type="Proteomes" id="UP000654471">
    <property type="component" value="Unassembled WGS sequence"/>
</dbReference>
<keyword evidence="2" id="KW-1185">Reference proteome</keyword>
<evidence type="ECO:0000313" key="1">
    <source>
        <dbReference type="EMBL" id="GGU66352.1"/>
    </source>
</evidence>
<evidence type="ECO:0000313" key="2">
    <source>
        <dbReference type="Proteomes" id="UP000654471"/>
    </source>
</evidence>
<protein>
    <submittedName>
        <fullName evidence="1">Uncharacterized protein</fullName>
    </submittedName>
</protein>
<comment type="caution">
    <text evidence="1">The sequence shown here is derived from an EMBL/GenBank/DDBJ whole genome shotgun (WGS) entry which is preliminary data.</text>
</comment>
<name>A0ABQ2V5S6_9ACTN</name>
<dbReference type="EMBL" id="BMRP01000011">
    <property type="protein sequence ID" value="GGU66352.1"/>
    <property type="molecule type" value="Genomic_DNA"/>
</dbReference>
<organism evidence="1 2">
    <name type="scientific">Streptomyces albospinus</name>
    <dbReference type="NCBI Taxonomy" id="285515"/>
    <lineage>
        <taxon>Bacteria</taxon>
        <taxon>Bacillati</taxon>
        <taxon>Actinomycetota</taxon>
        <taxon>Actinomycetes</taxon>
        <taxon>Kitasatosporales</taxon>
        <taxon>Streptomycetaceae</taxon>
        <taxon>Streptomyces</taxon>
    </lineage>
</organism>
<sequence>MRDLLFLDGEEGRGCGRGRVAEGVLADGGRGEDVLDEHRGPNSFAVAAGRRRVGLRLYVTRPTEAGVVNLGRVT</sequence>
<reference evidence="2" key="1">
    <citation type="journal article" date="2019" name="Int. J. Syst. Evol. Microbiol.">
        <title>The Global Catalogue of Microorganisms (GCM) 10K type strain sequencing project: providing services to taxonomists for standard genome sequencing and annotation.</title>
        <authorList>
            <consortium name="The Broad Institute Genomics Platform"/>
            <consortium name="The Broad Institute Genome Sequencing Center for Infectious Disease"/>
            <person name="Wu L."/>
            <person name="Ma J."/>
        </authorList>
    </citation>
    <scope>NUCLEOTIDE SEQUENCE [LARGE SCALE GENOMIC DNA]</scope>
    <source>
        <strain evidence="2">JCM 3399</strain>
    </source>
</reference>